<comment type="caution">
    <text evidence="1">The sequence shown here is derived from an EMBL/GenBank/DDBJ whole genome shotgun (WGS) entry which is preliminary data.</text>
</comment>
<dbReference type="Proteomes" id="UP001498476">
    <property type="component" value="Unassembled WGS sequence"/>
</dbReference>
<reference evidence="1 2" key="1">
    <citation type="journal article" date="2025" name="Microbiol. Resour. Announc.">
        <title>Draft genome sequences for Neonectria magnoliae and Neonectria punicea, canker pathogens of Liriodendron tulipifera and Acer saccharum in West Virginia.</title>
        <authorList>
            <person name="Petronek H.M."/>
            <person name="Kasson M.T."/>
            <person name="Metheny A.M."/>
            <person name="Stauder C.M."/>
            <person name="Lovett B."/>
            <person name="Lynch S.C."/>
            <person name="Garnas J.R."/>
            <person name="Kasson L.R."/>
            <person name="Stajich J.E."/>
        </authorList>
    </citation>
    <scope>NUCLEOTIDE SEQUENCE [LARGE SCALE GENOMIC DNA]</scope>
    <source>
        <strain evidence="1 2">NRRL 64653</strain>
    </source>
</reference>
<evidence type="ECO:0000313" key="1">
    <source>
        <dbReference type="EMBL" id="KAK7403965.1"/>
    </source>
</evidence>
<gene>
    <name evidence="1" type="ORF">QQX98_010242</name>
</gene>
<protein>
    <submittedName>
        <fullName evidence="1">Uncharacterized protein</fullName>
    </submittedName>
</protein>
<proteinExistence type="predicted"/>
<keyword evidence="2" id="KW-1185">Reference proteome</keyword>
<dbReference type="EMBL" id="JAZAVJ010000220">
    <property type="protein sequence ID" value="KAK7403965.1"/>
    <property type="molecule type" value="Genomic_DNA"/>
</dbReference>
<evidence type="ECO:0000313" key="2">
    <source>
        <dbReference type="Proteomes" id="UP001498476"/>
    </source>
</evidence>
<name>A0ABR1GQ94_9HYPO</name>
<accession>A0ABR1GQ94</accession>
<organism evidence="1 2">
    <name type="scientific">Neonectria punicea</name>
    <dbReference type="NCBI Taxonomy" id="979145"/>
    <lineage>
        <taxon>Eukaryota</taxon>
        <taxon>Fungi</taxon>
        <taxon>Dikarya</taxon>
        <taxon>Ascomycota</taxon>
        <taxon>Pezizomycotina</taxon>
        <taxon>Sordariomycetes</taxon>
        <taxon>Hypocreomycetidae</taxon>
        <taxon>Hypocreales</taxon>
        <taxon>Nectriaceae</taxon>
        <taxon>Neonectria</taxon>
    </lineage>
</organism>
<sequence length="226" mass="24901">MAMISRAVVLSPATPSELLQYIISCQRYPTTLIIGSSKDEFQNAVVEDVTEQLSSKDDEFQETANEETPSHPFLKAPLYQIAISRHIRIVFTPTVTHLRSYLSVFSAADSPIAAPPGHTPDDKPALLLVYGLLALHRDTSEWSAQGVGNSTAVLVDCAARNAFRPVVVEPRGVGGHDGLDRLGREMVPLLNGTAMKDDGTWSGRNVSVRQVLSRWLEFESRDWETK</sequence>